<evidence type="ECO:0000313" key="6">
    <source>
        <dbReference type="Proteomes" id="UP000006701"/>
    </source>
</evidence>
<evidence type="ECO:0000313" key="5">
    <source>
        <dbReference type="EMBL" id="EAW12342.1"/>
    </source>
</evidence>
<sequence length="308" mass="33640">MTLPQLFSPKLFLAECGTDTMLVYKDKIPLPCFSSLPLVNTEPGRKIILHYYKVYIEIATANGTGIVLDTRTWRGAAPWAQALGLSVAQLLELNRGAVRLAKEARRAATVPVAISGTMGPLRDAYEDTTDLLTLEEARAGYREQVYVLADAGVDLLTLLTMTNLCEIIAVVELAREVGLPVVVSFMVQEDGRMLGGQSLESAIRTVDDRTGGYVSYYGVNCVHPLRIVNALRDMPEDVRSRIGMIKGNASMKSHHELDNTDTLDRGDIAVFTAGVEQVLAYVPNLRVLGGCCGTDEEHLEAVAKRCIK</sequence>
<dbReference type="Pfam" id="PF02574">
    <property type="entry name" value="S-methyl_trans"/>
    <property type="match status" value="1"/>
</dbReference>
<accession>A1CCT5</accession>
<feature type="binding site" evidence="3">
    <location>
        <position position="291"/>
    </location>
    <ligand>
        <name>Zn(2+)</name>
        <dbReference type="ChEBI" id="CHEBI:29105"/>
    </ligand>
</feature>
<evidence type="ECO:0000256" key="3">
    <source>
        <dbReference type="PROSITE-ProRule" id="PRU00333"/>
    </source>
</evidence>
<feature type="binding site" evidence="3">
    <location>
        <position position="221"/>
    </location>
    <ligand>
        <name>Zn(2+)</name>
        <dbReference type="ChEBI" id="CHEBI:29105"/>
    </ligand>
</feature>
<keyword evidence="3" id="KW-0862">Zinc</keyword>
<dbReference type="PROSITE" id="PS50970">
    <property type="entry name" value="HCY"/>
    <property type="match status" value="1"/>
</dbReference>
<comment type="cofactor">
    <cofactor evidence="3">
        <name>Zn(2+)</name>
        <dbReference type="ChEBI" id="CHEBI:29105"/>
    </cofactor>
</comment>
<evidence type="ECO:0000256" key="2">
    <source>
        <dbReference type="ARBA" id="ARBA00022679"/>
    </source>
</evidence>
<dbReference type="Gene3D" id="3.20.20.330">
    <property type="entry name" value="Homocysteine-binding-like domain"/>
    <property type="match status" value="1"/>
</dbReference>
<keyword evidence="6" id="KW-1185">Reference proteome</keyword>
<dbReference type="HOGENOM" id="CLU_062282_0_0_1"/>
<dbReference type="InterPro" id="IPR036589">
    <property type="entry name" value="HCY_dom_sf"/>
</dbReference>
<organism evidence="5 6">
    <name type="scientific">Aspergillus clavatus (strain ATCC 1007 / CBS 513.65 / DSM 816 / NCTC 3887 / NRRL 1 / QM 1276 / 107)</name>
    <dbReference type="NCBI Taxonomy" id="344612"/>
    <lineage>
        <taxon>Eukaryota</taxon>
        <taxon>Fungi</taxon>
        <taxon>Dikarya</taxon>
        <taxon>Ascomycota</taxon>
        <taxon>Pezizomycotina</taxon>
        <taxon>Eurotiomycetes</taxon>
        <taxon>Eurotiomycetidae</taxon>
        <taxon>Eurotiales</taxon>
        <taxon>Aspergillaceae</taxon>
        <taxon>Aspergillus</taxon>
        <taxon>Aspergillus subgen. Fumigati</taxon>
    </lineage>
</organism>
<name>A1CCT5_ASPCL</name>
<dbReference type="AlphaFoldDB" id="A1CCT5"/>
<dbReference type="GO" id="GO:0046872">
    <property type="term" value="F:metal ion binding"/>
    <property type="evidence" value="ECO:0007669"/>
    <property type="project" value="UniProtKB-KW"/>
</dbReference>
<evidence type="ECO:0000259" key="4">
    <source>
        <dbReference type="PROSITE" id="PS50970"/>
    </source>
</evidence>
<reference evidence="5 6" key="1">
    <citation type="journal article" date="2008" name="PLoS Genet.">
        <title>Genomic islands in the pathogenic filamentous fungus Aspergillus fumigatus.</title>
        <authorList>
            <person name="Fedorova N.D."/>
            <person name="Khaldi N."/>
            <person name="Joardar V.S."/>
            <person name="Maiti R."/>
            <person name="Amedeo P."/>
            <person name="Anderson M.J."/>
            <person name="Crabtree J."/>
            <person name="Silva J.C."/>
            <person name="Badger J.H."/>
            <person name="Albarraq A."/>
            <person name="Angiuoli S."/>
            <person name="Bussey H."/>
            <person name="Bowyer P."/>
            <person name="Cotty P.J."/>
            <person name="Dyer P.S."/>
            <person name="Egan A."/>
            <person name="Galens K."/>
            <person name="Fraser-Liggett C.M."/>
            <person name="Haas B.J."/>
            <person name="Inman J.M."/>
            <person name="Kent R."/>
            <person name="Lemieux S."/>
            <person name="Malavazi I."/>
            <person name="Orvis J."/>
            <person name="Roemer T."/>
            <person name="Ronning C.M."/>
            <person name="Sundaram J.P."/>
            <person name="Sutton G."/>
            <person name="Turner G."/>
            <person name="Venter J.C."/>
            <person name="White O.R."/>
            <person name="Whitty B.R."/>
            <person name="Youngman P."/>
            <person name="Wolfe K.H."/>
            <person name="Goldman G.H."/>
            <person name="Wortman J.R."/>
            <person name="Jiang B."/>
            <person name="Denning D.W."/>
            <person name="Nierman W.C."/>
        </authorList>
    </citation>
    <scope>NUCLEOTIDE SEQUENCE [LARGE SCALE GENOMIC DNA]</scope>
    <source>
        <strain evidence="6">ATCC 1007 / CBS 513.65 / DSM 816 / NCTC 3887 / NRRL 1</strain>
    </source>
</reference>
<dbReference type="KEGG" id="act:ACLA_063090"/>
<keyword evidence="1 3" id="KW-0489">Methyltransferase</keyword>
<feature type="domain" description="Hcy-binding" evidence="4">
    <location>
        <begin position="1"/>
        <end position="306"/>
    </location>
</feature>
<dbReference type="GO" id="GO:0032259">
    <property type="term" value="P:methylation"/>
    <property type="evidence" value="ECO:0007669"/>
    <property type="project" value="UniProtKB-KW"/>
</dbReference>
<feature type="binding site" evidence="3">
    <location>
        <position position="292"/>
    </location>
    <ligand>
        <name>Zn(2+)</name>
        <dbReference type="ChEBI" id="CHEBI:29105"/>
    </ligand>
</feature>
<proteinExistence type="predicted"/>
<dbReference type="VEuPathDB" id="FungiDB:ACLA_063090"/>
<dbReference type="InterPro" id="IPR003726">
    <property type="entry name" value="HCY_dom"/>
</dbReference>
<dbReference type="OMA" id="PTWRANP"/>
<dbReference type="GO" id="GO:0008168">
    <property type="term" value="F:methyltransferase activity"/>
    <property type="evidence" value="ECO:0007669"/>
    <property type="project" value="UniProtKB-UniRule"/>
</dbReference>
<dbReference type="RefSeq" id="XP_001273768.1">
    <property type="nucleotide sequence ID" value="XM_001273767.1"/>
</dbReference>
<dbReference type="STRING" id="344612.A1CCT5"/>
<dbReference type="Proteomes" id="UP000006701">
    <property type="component" value="Unassembled WGS sequence"/>
</dbReference>
<evidence type="ECO:0000256" key="1">
    <source>
        <dbReference type="ARBA" id="ARBA00022603"/>
    </source>
</evidence>
<gene>
    <name evidence="5" type="ORF">ACLA_063090</name>
</gene>
<protein>
    <submittedName>
        <fullName evidence="5">Homocysteine S-methyltransferase, putative</fullName>
    </submittedName>
</protein>
<dbReference type="PANTHER" id="PTHR11103:SF18">
    <property type="entry name" value="SLR1189 PROTEIN"/>
    <property type="match status" value="1"/>
</dbReference>
<keyword evidence="2 3" id="KW-0808">Transferase</keyword>
<keyword evidence="3" id="KW-0479">Metal-binding</keyword>
<dbReference type="GeneID" id="4706051"/>
<dbReference type="OrthoDB" id="261426at2759"/>
<dbReference type="EMBL" id="DS027050">
    <property type="protein sequence ID" value="EAW12342.1"/>
    <property type="molecule type" value="Genomic_DNA"/>
</dbReference>
<dbReference type="eggNOG" id="KOG1579">
    <property type="taxonomic scope" value="Eukaryota"/>
</dbReference>
<dbReference type="PANTHER" id="PTHR11103">
    <property type="entry name" value="SLR1189 PROTEIN"/>
    <property type="match status" value="1"/>
</dbReference>
<dbReference type="SUPFAM" id="SSF82282">
    <property type="entry name" value="Homocysteine S-methyltransferase"/>
    <property type="match status" value="1"/>
</dbReference>